<reference evidence="1" key="2">
    <citation type="journal article" date="2015" name="Fish Shellfish Immunol.">
        <title>Early steps in the European eel (Anguilla anguilla)-Vibrio vulnificus interaction in the gills: Role of the RtxA13 toxin.</title>
        <authorList>
            <person name="Callol A."/>
            <person name="Pajuelo D."/>
            <person name="Ebbesson L."/>
            <person name="Teles M."/>
            <person name="MacKenzie S."/>
            <person name="Amaro C."/>
        </authorList>
    </citation>
    <scope>NUCLEOTIDE SEQUENCE</scope>
</reference>
<sequence>MASLSEQGLLRYLLLVPIQVCPIDLEQAWGLCRDCVEICFPAAL</sequence>
<proteinExistence type="predicted"/>
<reference evidence="1" key="1">
    <citation type="submission" date="2014-11" db="EMBL/GenBank/DDBJ databases">
        <authorList>
            <person name="Amaro Gonzalez C."/>
        </authorList>
    </citation>
    <scope>NUCLEOTIDE SEQUENCE</scope>
</reference>
<organism evidence="1">
    <name type="scientific">Anguilla anguilla</name>
    <name type="common">European freshwater eel</name>
    <name type="synonym">Muraena anguilla</name>
    <dbReference type="NCBI Taxonomy" id="7936"/>
    <lineage>
        <taxon>Eukaryota</taxon>
        <taxon>Metazoa</taxon>
        <taxon>Chordata</taxon>
        <taxon>Craniata</taxon>
        <taxon>Vertebrata</taxon>
        <taxon>Euteleostomi</taxon>
        <taxon>Actinopterygii</taxon>
        <taxon>Neopterygii</taxon>
        <taxon>Teleostei</taxon>
        <taxon>Anguilliformes</taxon>
        <taxon>Anguillidae</taxon>
        <taxon>Anguilla</taxon>
    </lineage>
</organism>
<name>A0A0E9TLD4_ANGAN</name>
<protein>
    <submittedName>
        <fullName evidence="1">Uncharacterized protein</fullName>
    </submittedName>
</protein>
<evidence type="ECO:0000313" key="1">
    <source>
        <dbReference type="EMBL" id="JAH53675.1"/>
    </source>
</evidence>
<dbReference type="AlphaFoldDB" id="A0A0E9TLD4"/>
<accession>A0A0E9TLD4</accession>
<dbReference type="EMBL" id="GBXM01054902">
    <property type="protein sequence ID" value="JAH53675.1"/>
    <property type="molecule type" value="Transcribed_RNA"/>
</dbReference>